<evidence type="ECO:0000313" key="4">
    <source>
        <dbReference type="EMBL" id="KIW21389.1"/>
    </source>
</evidence>
<keyword evidence="1" id="KW-0863">Zinc-finger</keyword>
<evidence type="ECO:0000256" key="1">
    <source>
        <dbReference type="PROSITE-ProRule" id="PRU00047"/>
    </source>
</evidence>
<feature type="region of interest" description="Disordered" evidence="2">
    <location>
        <begin position="239"/>
        <end position="262"/>
    </location>
</feature>
<feature type="domain" description="CCHC-type" evidence="3">
    <location>
        <begin position="269"/>
        <end position="282"/>
    </location>
</feature>
<keyword evidence="1" id="KW-0862">Zinc</keyword>
<evidence type="ECO:0000259" key="3">
    <source>
        <dbReference type="PROSITE" id="PS50158"/>
    </source>
</evidence>
<keyword evidence="5" id="KW-1185">Reference proteome</keyword>
<dbReference type="PROSITE" id="PS50158">
    <property type="entry name" value="ZF_CCHC"/>
    <property type="match status" value="1"/>
</dbReference>
<dbReference type="PANTHER" id="PTHR15503:SF22">
    <property type="entry name" value="TRANSPOSON TY3-I GAG POLYPROTEIN"/>
    <property type="match status" value="1"/>
</dbReference>
<dbReference type="GO" id="GO:0008270">
    <property type="term" value="F:zinc ion binding"/>
    <property type="evidence" value="ECO:0007669"/>
    <property type="project" value="UniProtKB-KW"/>
</dbReference>
<dbReference type="InterPro" id="IPR036875">
    <property type="entry name" value="Znf_CCHC_sf"/>
</dbReference>
<keyword evidence="1" id="KW-0479">Metal-binding</keyword>
<dbReference type="AlphaFoldDB" id="A0A0D2CD06"/>
<accession>A0A0D2CD06</accession>
<sequence>MSSSKAPIRSPSPTGSVRSAAPGAPTPGPTSTVTSSYGNYGNHGKDDTKVDVFYGSREKYVTHEDKVLFAGLHMRGSAFHWFEPIMMDHMTSPEGQKDPETIAIFSNFATFMERLKQMFRTPGEEQAAAQRIYQLKQKGSAAQYYALFKRLQAKLDWDDNVLTAAFYTGLKDNIKKELRPERPDTYQGLVNKAIEIDNWLYELGLEKKGYHGKMGGAYYKGKRTNYQSYGDPMDLDVIERGRSSRPKDKFQRKGLSNKERERRKKENLCYNCGNPGHRANECGTKPVGLHMIEAGIEEEKADTPIEKELERLRLESKEQIRGLRSLEPKRQQMIKAYLDGLKKDNSEQASRAERAQKRNSEGTQTEGATPVPLLMVNGEEVTDTAGTYPGRGR</sequence>
<evidence type="ECO:0000313" key="5">
    <source>
        <dbReference type="Proteomes" id="UP000053328"/>
    </source>
</evidence>
<dbReference type="Pfam" id="PF00098">
    <property type="entry name" value="zf-CCHC"/>
    <property type="match status" value="1"/>
</dbReference>
<dbReference type="SMART" id="SM00343">
    <property type="entry name" value="ZnF_C2HC"/>
    <property type="match status" value="1"/>
</dbReference>
<reference evidence="4 5" key="1">
    <citation type="submission" date="2015-01" db="EMBL/GenBank/DDBJ databases">
        <title>The Genome Sequence of Exophiala spinifera CBS89968.</title>
        <authorList>
            <consortium name="The Broad Institute Genomics Platform"/>
            <person name="Cuomo C."/>
            <person name="de Hoog S."/>
            <person name="Gorbushina A."/>
            <person name="Stielow B."/>
            <person name="Teixiera M."/>
            <person name="Abouelleil A."/>
            <person name="Chapman S.B."/>
            <person name="Priest M."/>
            <person name="Young S.K."/>
            <person name="Wortman J."/>
            <person name="Nusbaum C."/>
            <person name="Birren B."/>
        </authorList>
    </citation>
    <scope>NUCLEOTIDE SEQUENCE [LARGE SCALE GENOMIC DNA]</scope>
    <source>
        <strain evidence="4 5">CBS 89968</strain>
    </source>
</reference>
<dbReference type="Pfam" id="PF03732">
    <property type="entry name" value="Retrotrans_gag"/>
    <property type="match status" value="1"/>
</dbReference>
<dbReference type="PANTHER" id="PTHR15503">
    <property type="entry name" value="LDOC1 RELATED"/>
    <property type="match status" value="1"/>
</dbReference>
<feature type="region of interest" description="Disordered" evidence="2">
    <location>
        <begin position="1"/>
        <end position="42"/>
    </location>
</feature>
<dbReference type="OrthoDB" id="4369586at2759"/>
<dbReference type="Proteomes" id="UP000053328">
    <property type="component" value="Unassembled WGS sequence"/>
</dbReference>
<dbReference type="HOGENOM" id="CLU_059032_0_0_1"/>
<dbReference type="InterPro" id="IPR005162">
    <property type="entry name" value="Retrotrans_gag_dom"/>
</dbReference>
<name>A0A0D2CD06_9EURO</name>
<dbReference type="InterPro" id="IPR001878">
    <property type="entry name" value="Znf_CCHC"/>
</dbReference>
<protein>
    <recommendedName>
        <fullName evidence="3">CCHC-type domain-containing protein</fullName>
    </recommendedName>
</protein>
<dbReference type="GeneID" id="27329052"/>
<proteinExistence type="predicted"/>
<dbReference type="VEuPathDB" id="FungiDB:PV08_01969"/>
<feature type="compositionally biased region" description="Low complexity" evidence="2">
    <location>
        <begin position="19"/>
        <end position="36"/>
    </location>
</feature>
<feature type="compositionally biased region" description="Basic and acidic residues" evidence="2">
    <location>
        <begin position="340"/>
        <end position="360"/>
    </location>
</feature>
<dbReference type="RefSeq" id="XP_016241605.1">
    <property type="nucleotide sequence ID" value="XM_016376329.1"/>
</dbReference>
<dbReference type="InterPro" id="IPR032567">
    <property type="entry name" value="RTL1-rel"/>
</dbReference>
<dbReference type="STRING" id="91928.A0A0D2CD06"/>
<dbReference type="GO" id="GO:0003676">
    <property type="term" value="F:nucleic acid binding"/>
    <property type="evidence" value="ECO:0007669"/>
    <property type="project" value="InterPro"/>
</dbReference>
<dbReference type="Gene3D" id="4.10.60.10">
    <property type="entry name" value="Zinc finger, CCHC-type"/>
    <property type="match status" value="1"/>
</dbReference>
<dbReference type="SUPFAM" id="SSF57756">
    <property type="entry name" value="Retrovirus zinc finger-like domains"/>
    <property type="match status" value="1"/>
</dbReference>
<dbReference type="EMBL" id="KN847492">
    <property type="protein sequence ID" value="KIW21389.1"/>
    <property type="molecule type" value="Genomic_DNA"/>
</dbReference>
<organism evidence="4 5">
    <name type="scientific">Exophiala spinifera</name>
    <dbReference type="NCBI Taxonomy" id="91928"/>
    <lineage>
        <taxon>Eukaryota</taxon>
        <taxon>Fungi</taxon>
        <taxon>Dikarya</taxon>
        <taxon>Ascomycota</taxon>
        <taxon>Pezizomycotina</taxon>
        <taxon>Eurotiomycetes</taxon>
        <taxon>Chaetothyriomycetidae</taxon>
        <taxon>Chaetothyriales</taxon>
        <taxon>Herpotrichiellaceae</taxon>
        <taxon>Exophiala</taxon>
    </lineage>
</organism>
<evidence type="ECO:0000256" key="2">
    <source>
        <dbReference type="SAM" id="MobiDB-lite"/>
    </source>
</evidence>
<gene>
    <name evidence="4" type="ORF">PV08_01969</name>
</gene>
<feature type="region of interest" description="Disordered" evidence="2">
    <location>
        <begin position="340"/>
        <end position="393"/>
    </location>
</feature>
<feature type="compositionally biased region" description="Polar residues" evidence="2">
    <location>
        <begin position="1"/>
        <end position="17"/>
    </location>
</feature>